<name>A0A2M4D7V6_ANODA</name>
<proteinExistence type="predicted"/>
<reference evidence="1" key="1">
    <citation type="submission" date="2018-01" db="EMBL/GenBank/DDBJ databases">
        <title>An insight into the sialome of Amazonian anophelines.</title>
        <authorList>
            <person name="Ribeiro J.M."/>
            <person name="Scarpassa V."/>
            <person name="Calvo E."/>
        </authorList>
    </citation>
    <scope>NUCLEOTIDE SEQUENCE</scope>
</reference>
<dbReference type="AlphaFoldDB" id="A0A2M4D7V6"/>
<evidence type="ECO:0000313" key="1">
    <source>
        <dbReference type="EMBL" id="MBW73653.1"/>
    </source>
</evidence>
<dbReference type="EMBL" id="GGFL01009475">
    <property type="protein sequence ID" value="MBW73653.1"/>
    <property type="molecule type" value="Transcribed_RNA"/>
</dbReference>
<accession>A0A2M4D7V6</accession>
<protein>
    <submittedName>
        <fullName evidence="1">Putative secreted protein</fullName>
    </submittedName>
</protein>
<organism evidence="1">
    <name type="scientific">Anopheles darlingi</name>
    <name type="common">Mosquito</name>
    <dbReference type="NCBI Taxonomy" id="43151"/>
    <lineage>
        <taxon>Eukaryota</taxon>
        <taxon>Metazoa</taxon>
        <taxon>Ecdysozoa</taxon>
        <taxon>Arthropoda</taxon>
        <taxon>Hexapoda</taxon>
        <taxon>Insecta</taxon>
        <taxon>Pterygota</taxon>
        <taxon>Neoptera</taxon>
        <taxon>Endopterygota</taxon>
        <taxon>Diptera</taxon>
        <taxon>Nematocera</taxon>
        <taxon>Culicoidea</taxon>
        <taxon>Culicidae</taxon>
        <taxon>Anophelinae</taxon>
        <taxon>Anopheles</taxon>
    </lineage>
</organism>
<sequence length="115" mass="12390">MMLGWCWLSGGCLVNRPTIARPLPEPNTGSTITIEIARKNVVLRPPSLSLSVCLIGVAWGGTAYRACIGSSSAPGVVGAVPTCFRFSMFSLLHAPFMVFDEEKHSFMMNGNFVPL</sequence>